<dbReference type="SUPFAM" id="SSF54593">
    <property type="entry name" value="Glyoxalase/Bleomycin resistance protein/Dihydroxybiphenyl dioxygenase"/>
    <property type="match status" value="1"/>
</dbReference>
<dbReference type="Proteomes" id="UP000186002">
    <property type="component" value="Unassembled WGS sequence"/>
</dbReference>
<dbReference type="Pfam" id="PF22659">
    <property type="entry name" value="YycE-like_C"/>
    <property type="match status" value="1"/>
</dbReference>
<reference evidence="2 3" key="1">
    <citation type="submission" date="2016-11" db="EMBL/GenBank/DDBJ databases">
        <authorList>
            <person name="Jaros S."/>
            <person name="Januszkiewicz K."/>
            <person name="Wedrychowicz H."/>
        </authorList>
    </citation>
    <scope>NUCLEOTIDE SEQUENCE [LARGE SCALE GENOMIC DNA]</scope>
    <source>
        <strain evidence="2 3">DSM 22153</strain>
    </source>
</reference>
<keyword evidence="2" id="KW-0223">Dioxygenase</keyword>
<evidence type="ECO:0000259" key="1">
    <source>
        <dbReference type="PROSITE" id="PS51819"/>
    </source>
</evidence>
<sequence>MAPAAGYPTLRVARPANDLAALHRFYCDGAGFSELTSFDHNGYQGLILGIPEAKWHLELLREEGVRAPRCNSDEHLLVLYMPEDQLWQTAIDRMQHHGYKPVRSHNPYWDDVGMTFEDPEGYRIVFQRRAWTL</sequence>
<evidence type="ECO:0000313" key="3">
    <source>
        <dbReference type="Proteomes" id="UP000186002"/>
    </source>
</evidence>
<protein>
    <submittedName>
        <fullName evidence="2">Glyoxalase/Bleomycin resistance protein/Dioxygenase superfamily protein</fullName>
    </submittedName>
</protein>
<dbReference type="InterPro" id="IPR058997">
    <property type="entry name" value="YycE-like_C"/>
</dbReference>
<dbReference type="STRING" id="735517.SAMN05444272_2823"/>
<dbReference type="PROSITE" id="PS51819">
    <property type="entry name" value="VOC"/>
    <property type="match status" value="1"/>
</dbReference>
<keyword evidence="2" id="KW-0560">Oxidoreductase</keyword>
<dbReference type="AlphaFoldDB" id="A0A1M7KFK5"/>
<accession>A0A1M7KFK5</accession>
<organism evidence="2 3">
    <name type="scientific">Roseibium suaedae</name>
    <dbReference type="NCBI Taxonomy" id="735517"/>
    <lineage>
        <taxon>Bacteria</taxon>
        <taxon>Pseudomonadati</taxon>
        <taxon>Pseudomonadota</taxon>
        <taxon>Alphaproteobacteria</taxon>
        <taxon>Hyphomicrobiales</taxon>
        <taxon>Stappiaceae</taxon>
        <taxon>Roseibium</taxon>
    </lineage>
</organism>
<dbReference type="InterPro" id="IPR058998">
    <property type="entry name" value="YycE-like_N"/>
</dbReference>
<evidence type="ECO:0000313" key="2">
    <source>
        <dbReference type="EMBL" id="SHM64111.1"/>
    </source>
</evidence>
<dbReference type="OrthoDB" id="8018325at2"/>
<name>A0A1M7KFK5_9HYPH</name>
<dbReference type="EMBL" id="FRBW01000003">
    <property type="protein sequence ID" value="SHM64111.1"/>
    <property type="molecule type" value="Genomic_DNA"/>
</dbReference>
<dbReference type="InterPro" id="IPR029068">
    <property type="entry name" value="Glyas_Bleomycin-R_OHBP_Dase"/>
</dbReference>
<dbReference type="Gene3D" id="3.10.180.10">
    <property type="entry name" value="2,3-Dihydroxybiphenyl 1,2-Dioxygenase, domain 1"/>
    <property type="match status" value="1"/>
</dbReference>
<gene>
    <name evidence="2" type="ORF">SAMN05444272_2823</name>
</gene>
<dbReference type="CDD" id="cd06587">
    <property type="entry name" value="VOC"/>
    <property type="match status" value="1"/>
</dbReference>
<keyword evidence="3" id="KW-1185">Reference proteome</keyword>
<proteinExistence type="predicted"/>
<dbReference type="Pfam" id="PF22658">
    <property type="entry name" value="YycE-like_N"/>
    <property type="match status" value="1"/>
</dbReference>
<feature type="domain" description="VOC" evidence="1">
    <location>
        <begin position="8"/>
        <end position="129"/>
    </location>
</feature>
<dbReference type="RefSeq" id="WP_073013970.1">
    <property type="nucleotide sequence ID" value="NZ_FRBW01000003.1"/>
</dbReference>
<dbReference type="InterPro" id="IPR037523">
    <property type="entry name" value="VOC_core"/>
</dbReference>
<dbReference type="GO" id="GO:0051213">
    <property type="term" value="F:dioxygenase activity"/>
    <property type="evidence" value="ECO:0007669"/>
    <property type="project" value="UniProtKB-KW"/>
</dbReference>